<dbReference type="OrthoDB" id="101887at2"/>
<dbReference type="SUPFAM" id="SSF56112">
    <property type="entry name" value="Protein kinase-like (PK-like)"/>
    <property type="match status" value="1"/>
</dbReference>
<keyword evidence="2" id="KW-1185">Reference proteome</keyword>
<sequence length="341" mass="38140">MDVNGIVVETGGYRAVTPWEDEKWRAEALAWISERLAHRDLVAGGDPVWARLRPWSVVLRVPVTDGSTVWFKANPPRSAYEPAVMAALHRWAPGRVVEPFAVDTTRAWSLLPDAGPMFAEVLTNDPEDLAAWTEMLAQYAQLQREAESHAEELLAMGVPDFRPPRLVERYRCLVETSGSLRAPEREALRAATPRFEEWCQLLADSPVACSLDQSDLHPASVLTGGQYLTPTGALTGDGRYLFFDWGDSSVTHPFASLLVVGRVLDERFDRDPAARTRAWDAYLDAWAERGTGLPELRTLATVACRVAAVCRADTWDRVFPSMLLTTAYRDAHIARWLRELL</sequence>
<dbReference type="EMBL" id="OCNE01000011">
    <property type="protein sequence ID" value="SOD63594.1"/>
    <property type="molecule type" value="Genomic_DNA"/>
</dbReference>
<dbReference type="InterPro" id="IPR011009">
    <property type="entry name" value="Kinase-like_dom_sf"/>
</dbReference>
<organism evidence="1 2">
    <name type="scientific">Streptomyces zhaozhouensis</name>
    <dbReference type="NCBI Taxonomy" id="1300267"/>
    <lineage>
        <taxon>Bacteria</taxon>
        <taxon>Bacillati</taxon>
        <taxon>Actinomycetota</taxon>
        <taxon>Actinomycetes</taxon>
        <taxon>Kitasatosporales</taxon>
        <taxon>Streptomycetaceae</taxon>
        <taxon>Streptomyces</taxon>
    </lineage>
</organism>
<gene>
    <name evidence="1" type="ORF">SAMN06297387_111143</name>
</gene>
<protein>
    <recommendedName>
        <fullName evidence="3">Phosphotransferase enzyme family protein</fullName>
    </recommendedName>
</protein>
<accession>A0A286DYG6</accession>
<dbReference type="Proteomes" id="UP000219072">
    <property type="component" value="Unassembled WGS sequence"/>
</dbReference>
<dbReference type="RefSeq" id="WP_097232052.1">
    <property type="nucleotide sequence ID" value="NZ_OCNE01000011.1"/>
</dbReference>
<name>A0A286DYG6_9ACTN</name>
<evidence type="ECO:0008006" key="3">
    <source>
        <dbReference type="Google" id="ProtNLM"/>
    </source>
</evidence>
<reference evidence="1 2" key="1">
    <citation type="submission" date="2017-09" db="EMBL/GenBank/DDBJ databases">
        <authorList>
            <person name="Ehlers B."/>
            <person name="Leendertz F.H."/>
        </authorList>
    </citation>
    <scope>NUCLEOTIDE SEQUENCE [LARGE SCALE GENOMIC DNA]</scope>
    <source>
        <strain evidence="1 2">CGMCC 4.7095</strain>
    </source>
</reference>
<evidence type="ECO:0000313" key="2">
    <source>
        <dbReference type="Proteomes" id="UP000219072"/>
    </source>
</evidence>
<dbReference type="AlphaFoldDB" id="A0A286DYG6"/>
<proteinExistence type="predicted"/>
<evidence type="ECO:0000313" key="1">
    <source>
        <dbReference type="EMBL" id="SOD63594.1"/>
    </source>
</evidence>